<gene>
    <name evidence="3" type="ORF">FOZ62_018477</name>
    <name evidence="2" type="ORF">FOZ63_020320</name>
</gene>
<evidence type="ECO:0000313" key="2">
    <source>
        <dbReference type="EMBL" id="KAF4720558.1"/>
    </source>
</evidence>
<dbReference type="AlphaFoldDB" id="A0A7J6SLZ4"/>
<accession>A0A7J6SLZ4</accession>
<evidence type="ECO:0000259" key="1">
    <source>
        <dbReference type="Pfam" id="PF17921"/>
    </source>
</evidence>
<proteinExistence type="predicted"/>
<evidence type="ECO:0000313" key="5">
    <source>
        <dbReference type="Proteomes" id="UP000574390"/>
    </source>
</evidence>
<dbReference type="EMBL" id="JABANO010025242">
    <property type="protein sequence ID" value="KAF4720558.1"/>
    <property type="molecule type" value="Genomic_DNA"/>
</dbReference>
<protein>
    <recommendedName>
        <fullName evidence="1">Integrase zinc-binding domain-containing protein</fullName>
    </recommendedName>
</protein>
<dbReference type="Pfam" id="PF17921">
    <property type="entry name" value="Integrase_H2C2"/>
    <property type="match status" value="1"/>
</dbReference>
<reference evidence="4 5" key="1">
    <citation type="submission" date="2020-04" db="EMBL/GenBank/DDBJ databases">
        <title>Perkinsus olseni comparative genomics.</title>
        <authorList>
            <person name="Bogema D.R."/>
        </authorList>
    </citation>
    <scope>NUCLEOTIDE SEQUENCE [LARGE SCALE GENOMIC DNA]</scope>
    <source>
        <strain evidence="3">ATCC PRA-205</strain>
        <strain evidence="2 4">ATCC PRA-207</strain>
    </source>
</reference>
<feature type="non-terminal residue" evidence="3">
    <location>
        <position position="1"/>
    </location>
</feature>
<dbReference type="Proteomes" id="UP000553632">
    <property type="component" value="Unassembled WGS sequence"/>
</dbReference>
<dbReference type="EMBL" id="JABANM010013814">
    <property type="protein sequence ID" value="KAF4733725.1"/>
    <property type="molecule type" value="Genomic_DNA"/>
</dbReference>
<comment type="caution">
    <text evidence="3">The sequence shown here is derived from an EMBL/GenBank/DDBJ whole genome shotgun (WGS) entry which is preliminary data.</text>
</comment>
<keyword evidence="4" id="KW-1185">Reference proteome</keyword>
<sequence>IEYPESSTEEDLLALARAAQGDCYAGLKSSEADVVQIEDGVAYMRLYKLDQSVDYRPIIPLYRAPELVPVVIGEAHRATRHGSIDATMAKVHSLFIEGLRLSVRKYLDKCVGCQILRASLQWGHGIGSHSYDMKKLVDECVPFTVVFCDFLALGDHVKVFTTVCLATGATEWVLADAESVAGAVRAYHILVTKIGHAVKYMHVDTASYFQSD</sequence>
<organism evidence="3 5">
    <name type="scientific">Perkinsus olseni</name>
    <name type="common">Perkinsus atlanticus</name>
    <dbReference type="NCBI Taxonomy" id="32597"/>
    <lineage>
        <taxon>Eukaryota</taxon>
        <taxon>Sar</taxon>
        <taxon>Alveolata</taxon>
        <taxon>Perkinsozoa</taxon>
        <taxon>Perkinsea</taxon>
        <taxon>Perkinsida</taxon>
        <taxon>Perkinsidae</taxon>
        <taxon>Perkinsus</taxon>
    </lineage>
</organism>
<feature type="non-terminal residue" evidence="3">
    <location>
        <position position="212"/>
    </location>
</feature>
<evidence type="ECO:0000313" key="4">
    <source>
        <dbReference type="Proteomes" id="UP000553632"/>
    </source>
</evidence>
<evidence type="ECO:0000313" key="3">
    <source>
        <dbReference type="EMBL" id="KAF4733725.1"/>
    </source>
</evidence>
<dbReference type="InterPro" id="IPR041588">
    <property type="entry name" value="Integrase_H2C2"/>
</dbReference>
<dbReference type="Proteomes" id="UP000574390">
    <property type="component" value="Unassembled WGS sequence"/>
</dbReference>
<feature type="domain" description="Integrase zinc-binding" evidence="1">
    <location>
        <begin position="66"/>
        <end position="115"/>
    </location>
</feature>
<name>A0A7J6SLZ4_PEROL</name>